<dbReference type="PANTHER" id="PTHR13754:SF13">
    <property type="entry name" value="METALLO-BETA-LACTAMASE SUPERFAMILY PROTEIN (AFU_ORTHOLOGUE AFUA_3G07630)"/>
    <property type="match status" value="1"/>
</dbReference>
<evidence type="ECO:0000313" key="2">
    <source>
        <dbReference type="EMBL" id="HDW51628.1"/>
    </source>
</evidence>
<dbReference type="Pfam" id="PF00753">
    <property type="entry name" value="Lactamase_B"/>
    <property type="match status" value="1"/>
</dbReference>
<evidence type="ECO:0000259" key="1">
    <source>
        <dbReference type="SMART" id="SM00849"/>
    </source>
</evidence>
<dbReference type="AlphaFoldDB" id="A0A7C1FDC6"/>
<reference evidence="2" key="1">
    <citation type="journal article" date="2020" name="mSystems">
        <title>Genome- and Community-Level Interaction Insights into Carbon Utilization and Element Cycling Functions of Hydrothermarchaeota in Hydrothermal Sediment.</title>
        <authorList>
            <person name="Zhou Z."/>
            <person name="Liu Y."/>
            <person name="Xu W."/>
            <person name="Pan J."/>
            <person name="Luo Z.H."/>
            <person name="Li M."/>
        </authorList>
    </citation>
    <scope>NUCLEOTIDE SEQUENCE [LARGE SCALE GENOMIC DNA]</scope>
    <source>
        <strain evidence="2">SpSt-301</strain>
    </source>
</reference>
<sequence length="274" mass="30069">MRVVVLVENSVGRTLPIFGEHGFSLWIEYEGRKVLFDTGQRGAVVSNAALLDVDLKAVDALVLSHGHSDHTGGLRAALEFIGRKVPVYAHPDLFISHRVSSPQDRYVGVPFVLEELEASGAQFIWVRESRELFPGFWLSGEVPRRMPFEQGDPRMYFFRNGDRVQDPVRDDLSIFVKTKRGLVVLLGCAHAGVVNIVEYARQVTSTEKVAAVIGGTHLGPATPAQLEATIDYLKGLDLTLLAANHCTGLPVAAKLANIFGDRFRFAPAGEVFGF</sequence>
<dbReference type="InterPro" id="IPR001279">
    <property type="entry name" value="Metallo-B-lactamas"/>
</dbReference>
<protein>
    <submittedName>
        <fullName evidence="2">MBL fold metallo-hydrolase</fullName>
    </submittedName>
</protein>
<dbReference type="Gene3D" id="3.60.15.10">
    <property type="entry name" value="Ribonuclease Z/Hydroxyacylglutathione hydrolase-like"/>
    <property type="match status" value="1"/>
</dbReference>
<dbReference type="EMBL" id="DSMV01000165">
    <property type="protein sequence ID" value="HDW51628.1"/>
    <property type="molecule type" value="Genomic_DNA"/>
</dbReference>
<dbReference type="InterPro" id="IPR041712">
    <property type="entry name" value="DHPS-like_MBL-fold"/>
</dbReference>
<dbReference type="SUPFAM" id="SSF56281">
    <property type="entry name" value="Metallo-hydrolase/oxidoreductase"/>
    <property type="match status" value="1"/>
</dbReference>
<organism evidence="2">
    <name type="scientific">Ammonifex degensii</name>
    <dbReference type="NCBI Taxonomy" id="42838"/>
    <lineage>
        <taxon>Bacteria</taxon>
        <taxon>Bacillati</taxon>
        <taxon>Bacillota</taxon>
        <taxon>Clostridia</taxon>
        <taxon>Thermoanaerobacterales</taxon>
        <taxon>Thermoanaerobacteraceae</taxon>
        <taxon>Ammonifex</taxon>
    </lineage>
</organism>
<dbReference type="PANTHER" id="PTHR13754">
    <property type="entry name" value="METALLO-BETA-LACTAMASE SUPERFAMILY PROTEIN"/>
    <property type="match status" value="1"/>
</dbReference>
<keyword evidence="2" id="KW-0378">Hydrolase</keyword>
<feature type="domain" description="Metallo-beta-lactamase" evidence="1">
    <location>
        <begin position="21"/>
        <end position="190"/>
    </location>
</feature>
<comment type="caution">
    <text evidence="2">The sequence shown here is derived from an EMBL/GenBank/DDBJ whole genome shotgun (WGS) entry which is preliminary data.</text>
</comment>
<dbReference type="InterPro" id="IPR052926">
    <property type="entry name" value="Metallo-beta-lactamase_dom"/>
</dbReference>
<dbReference type="GO" id="GO:0016787">
    <property type="term" value="F:hydrolase activity"/>
    <property type="evidence" value="ECO:0007669"/>
    <property type="project" value="UniProtKB-KW"/>
</dbReference>
<proteinExistence type="predicted"/>
<dbReference type="CDD" id="cd07713">
    <property type="entry name" value="DHPS-like_MBL-fold"/>
    <property type="match status" value="1"/>
</dbReference>
<dbReference type="GO" id="GO:0016740">
    <property type="term" value="F:transferase activity"/>
    <property type="evidence" value="ECO:0007669"/>
    <property type="project" value="TreeGrafter"/>
</dbReference>
<accession>A0A7C1FDC6</accession>
<dbReference type="InterPro" id="IPR036866">
    <property type="entry name" value="RibonucZ/Hydroxyglut_hydro"/>
</dbReference>
<gene>
    <name evidence="2" type="ORF">ENQ35_02685</name>
</gene>
<name>A0A7C1FDC6_9THEO</name>
<dbReference type="SMART" id="SM00849">
    <property type="entry name" value="Lactamase_B"/>
    <property type="match status" value="1"/>
</dbReference>